<evidence type="ECO:0000259" key="6">
    <source>
        <dbReference type="SMART" id="SM01144"/>
    </source>
</evidence>
<evidence type="ECO:0000256" key="5">
    <source>
        <dbReference type="ARBA" id="ARBA00034489"/>
    </source>
</evidence>
<dbReference type="EC" id="2.5.1.25" evidence="1"/>
<keyword evidence="3" id="KW-0949">S-adenosyl-L-methionine</keyword>
<dbReference type="AlphaFoldDB" id="A0A2A5CG00"/>
<keyword evidence="4" id="KW-0819">tRNA processing</keyword>
<dbReference type="PANTHER" id="PTHR21392:SF0">
    <property type="entry name" value="TRNA-URIDINE AMINOCARBOXYPROPYLTRANSFERASE 2"/>
    <property type="match status" value="1"/>
</dbReference>
<dbReference type="Proteomes" id="UP000228987">
    <property type="component" value="Unassembled WGS sequence"/>
</dbReference>
<evidence type="ECO:0000313" key="7">
    <source>
        <dbReference type="EMBL" id="PCJ42804.1"/>
    </source>
</evidence>
<dbReference type="Pfam" id="PF03942">
    <property type="entry name" value="DTW"/>
    <property type="match status" value="1"/>
</dbReference>
<dbReference type="InterPro" id="IPR005636">
    <property type="entry name" value="DTW"/>
</dbReference>
<gene>
    <name evidence="7" type="ORF">COA71_04695</name>
</gene>
<dbReference type="InterPro" id="IPR039262">
    <property type="entry name" value="DTWD2/TAPT"/>
</dbReference>
<accession>A0A2A5CG00</accession>
<comment type="similarity">
    <text evidence="5">Belongs to the TDD superfamily. DTWD2 family.</text>
</comment>
<feature type="domain" description="DTW" evidence="6">
    <location>
        <begin position="8"/>
        <end position="189"/>
    </location>
</feature>
<comment type="caution">
    <text evidence="7">The sequence shown here is derived from an EMBL/GenBank/DDBJ whole genome shotgun (WGS) entry which is preliminary data.</text>
</comment>
<organism evidence="7 8">
    <name type="scientific">SAR86 cluster bacterium</name>
    <dbReference type="NCBI Taxonomy" id="2030880"/>
    <lineage>
        <taxon>Bacteria</taxon>
        <taxon>Pseudomonadati</taxon>
        <taxon>Pseudomonadota</taxon>
        <taxon>Gammaproteobacteria</taxon>
        <taxon>SAR86 cluster</taxon>
    </lineage>
</organism>
<dbReference type="GO" id="GO:0008033">
    <property type="term" value="P:tRNA processing"/>
    <property type="evidence" value="ECO:0007669"/>
    <property type="project" value="UniProtKB-KW"/>
</dbReference>
<protein>
    <recommendedName>
        <fullName evidence="1">tRNA-uridine aminocarboxypropyltransferase</fullName>
        <ecNumber evidence="1">2.5.1.25</ecNumber>
    </recommendedName>
</protein>
<sequence length="224" mass="25372">MRSVILKPLLRCTGCKLPPRWCICPAAEIIHTPLQIDLLSHPRELNRPSSTGNLIKRVIKGARQIVWNQTASHDTQLTAIAGRELLILHPDGKPLPKRTDLSAIQFLLLDGYWNEARGMSNDLSTRGDFVSLPMHGPSRYWLRGKQEEERYSTAETVVFLLQALGLPEASDKLQVQFELHVYAGLRARGRKDLAGQYLEHSVLRTALPDFINQLNSRRPRRLGD</sequence>
<evidence type="ECO:0000256" key="2">
    <source>
        <dbReference type="ARBA" id="ARBA00022679"/>
    </source>
</evidence>
<keyword evidence="2" id="KW-0808">Transferase</keyword>
<reference evidence="8" key="1">
    <citation type="submission" date="2017-08" db="EMBL/GenBank/DDBJ databases">
        <title>A dynamic microbial community with high functional redundancy inhabits the cold, oxic subseafloor aquifer.</title>
        <authorList>
            <person name="Tully B.J."/>
            <person name="Wheat C.G."/>
            <person name="Glazer B.T."/>
            <person name="Huber J.A."/>
        </authorList>
    </citation>
    <scope>NUCLEOTIDE SEQUENCE [LARGE SCALE GENOMIC DNA]</scope>
</reference>
<evidence type="ECO:0000256" key="3">
    <source>
        <dbReference type="ARBA" id="ARBA00022691"/>
    </source>
</evidence>
<evidence type="ECO:0000313" key="8">
    <source>
        <dbReference type="Proteomes" id="UP000228987"/>
    </source>
</evidence>
<dbReference type="EMBL" id="NVWI01000002">
    <property type="protein sequence ID" value="PCJ42804.1"/>
    <property type="molecule type" value="Genomic_DNA"/>
</dbReference>
<dbReference type="SMART" id="SM01144">
    <property type="entry name" value="DTW"/>
    <property type="match status" value="1"/>
</dbReference>
<evidence type="ECO:0000256" key="1">
    <source>
        <dbReference type="ARBA" id="ARBA00012386"/>
    </source>
</evidence>
<dbReference type="GO" id="GO:0016432">
    <property type="term" value="F:tRNA-uridine aminocarboxypropyltransferase activity"/>
    <property type="evidence" value="ECO:0007669"/>
    <property type="project" value="UniProtKB-EC"/>
</dbReference>
<evidence type="ECO:0000256" key="4">
    <source>
        <dbReference type="ARBA" id="ARBA00022694"/>
    </source>
</evidence>
<proteinExistence type="inferred from homology"/>
<name>A0A2A5CG00_9GAMM</name>
<dbReference type="PANTHER" id="PTHR21392">
    <property type="entry name" value="TRNA-URIDINE AMINOCARBOXYPROPYLTRANSFERASE 2"/>
    <property type="match status" value="1"/>
</dbReference>